<feature type="compositionally biased region" description="Basic and acidic residues" evidence="1">
    <location>
        <begin position="1"/>
        <end position="11"/>
    </location>
</feature>
<dbReference type="AlphaFoldDB" id="A0AAV9W8V4"/>
<evidence type="ECO:0000313" key="2">
    <source>
        <dbReference type="EMBL" id="KAK6501391.1"/>
    </source>
</evidence>
<accession>A0AAV9W8V4</accession>
<reference evidence="2 3" key="1">
    <citation type="submission" date="2023-08" db="EMBL/GenBank/DDBJ databases">
        <authorList>
            <person name="Palmer J.M."/>
        </authorList>
    </citation>
    <scope>NUCLEOTIDE SEQUENCE [LARGE SCALE GENOMIC DNA]</scope>
    <source>
        <strain evidence="2 3">TWF481</strain>
    </source>
</reference>
<name>A0AAV9W8V4_9PEZI</name>
<keyword evidence="3" id="KW-1185">Reference proteome</keyword>
<dbReference type="EMBL" id="JAVHJL010000006">
    <property type="protein sequence ID" value="KAK6501391.1"/>
    <property type="molecule type" value="Genomic_DNA"/>
</dbReference>
<feature type="region of interest" description="Disordered" evidence="1">
    <location>
        <begin position="304"/>
        <end position="346"/>
    </location>
</feature>
<evidence type="ECO:0000256" key="1">
    <source>
        <dbReference type="SAM" id="MobiDB-lite"/>
    </source>
</evidence>
<evidence type="ECO:0000313" key="3">
    <source>
        <dbReference type="Proteomes" id="UP001370758"/>
    </source>
</evidence>
<dbReference type="Proteomes" id="UP001370758">
    <property type="component" value="Unassembled WGS sequence"/>
</dbReference>
<dbReference type="PROSITE" id="PS51257">
    <property type="entry name" value="PROKAR_LIPOPROTEIN"/>
    <property type="match status" value="1"/>
</dbReference>
<feature type="region of interest" description="Disordered" evidence="1">
    <location>
        <begin position="1"/>
        <end position="21"/>
    </location>
</feature>
<proteinExistence type="predicted"/>
<gene>
    <name evidence="2" type="ORF">TWF481_009231</name>
</gene>
<comment type="caution">
    <text evidence="2">The sequence shown here is derived from an EMBL/GenBank/DDBJ whole genome shotgun (WGS) entry which is preliminary data.</text>
</comment>
<protein>
    <submittedName>
        <fullName evidence="2">Uncharacterized protein</fullName>
    </submittedName>
</protein>
<sequence>MSSSQFRKENSSRASRRRTSSVLQTALTIASLACPHQARGQTSDPTTSTIYTTVENTLTITSTLGSCSTWTGLPQCDQVVWGNFASNVSTSSDLILTTTTSTNPATTSIAAPRGGFVLEETLGGIYFQLDDDTGRAVLAATGQDRFVALTLQENVENLLQNARDSSEILFLRYNASANQALEQESTEVLSLLREIRHTLDAEGDIQSSDYVGEWVWNTTTGQVELHQDGIRWIIYEVGDVANSPIRNRDPKFANRANFYDLYMLPADIEVSENSTLQTAQFVANDEDRYVTSYFSSIDSEATSSETGTITTTSGPVSSSGGTSSRSSGSGSNTTPRSTFNSGSSLASSSASIDVYDIITSLSLEAYCSSILSYTSPVITTTSTLTSTSTSYYAFSTEPSSTSTSTKTIGDTSVTTFVSASAATAKRDLNLDASRRSPEDELTGYPSGSILSACSRAASSPTGTATETSTASAYSDISEPASSTTQFGIANATTTTYVPIFTEVVPAIGAYKFIYKDLSDHSGTYYGQYITGAYDNSPGYSKASTSRPVLNWSLYYFESVGSYGLIRTYSGGGESMDTVLVWTGAGGGEPEDTVNKFVVYEYPLSTVIDGTGDYRPIYFKLDPTTLVISPDDAHNPVSNGTFWACTLSLPLYFANPTIFMALGDFDTVIGTSDCVNTGLTALQGGY</sequence>
<organism evidence="2 3">
    <name type="scientific">Arthrobotrys musiformis</name>
    <dbReference type="NCBI Taxonomy" id="47236"/>
    <lineage>
        <taxon>Eukaryota</taxon>
        <taxon>Fungi</taxon>
        <taxon>Dikarya</taxon>
        <taxon>Ascomycota</taxon>
        <taxon>Pezizomycotina</taxon>
        <taxon>Orbiliomycetes</taxon>
        <taxon>Orbiliales</taxon>
        <taxon>Orbiliaceae</taxon>
        <taxon>Arthrobotrys</taxon>
    </lineage>
</organism>